<feature type="region of interest" description="Disordered" evidence="1">
    <location>
        <begin position="258"/>
        <end position="332"/>
    </location>
</feature>
<name>A0A1Y2GPR8_9FUNG</name>
<evidence type="ECO:0000256" key="1">
    <source>
        <dbReference type="SAM" id="MobiDB-lite"/>
    </source>
</evidence>
<dbReference type="Proteomes" id="UP000193648">
    <property type="component" value="Unassembled WGS sequence"/>
</dbReference>
<feature type="transmembrane region" description="Helical" evidence="2">
    <location>
        <begin position="129"/>
        <end position="150"/>
    </location>
</feature>
<evidence type="ECO:0000256" key="2">
    <source>
        <dbReference type="SAM" id="Phobius"/>
    </source>
</evidence>
<keyword evidence="2" id="KW-1133">Transmembrane helix</keyword>
<sequence>MHSLQETIVIMCRMTEKRNQIYVFDGTSVKSLPLFVSGITPLGMVPMTGPSGSYVFMADINGVYSVPLTGASAGALISGYQQVNITDNYGATPSGSNRPTSSSTTGSGTGSGPGPNQDPTEITNRTKPILIGVFCGAIVLAIIVSCIRAYKRRRLERKNTAASVEAPLPLPPTPMKEADSRGGFQYPGQGMQTPVYPPSNHFYQQQEHQQQQQQQLMSQEYAASTPYQWPATLSPDYQQEKIGYDPAALYPIPPVPSPLKATPPSPENVVPVTKATPRLNSPHTGYVDGDGTGRTIRGPMDYGYNEGVNNDGSSPMRTVQTLPAIRHPQVRD</sequence>
<dbReference type="RefSeq" id="XP_021882076.1">
    <property type="nucleotide sequence ID" value="XM_022023902.1"/>
</dbReference>
<feature type="region of interest" description="Disordered" evidence="1">
    <location>
        <begin position="88"/>
        <end position="123"/>
    </location>
</feature>
<evidence type="ECO:0000313" key="4">
    <source>
        <dbReference type="Proteomes" id="UP000193648"/>
    </source>
</evidence>
<keyword evidence="4" id="KW-1185">Reference proteome</keyword>
<organism evidence="3 4">
    <name type="scientific">Lobosporangium transversale</name>
    <dbReference type="NCBI Taxonomy" id="64571"/>
    <lineage>
        <taxon>Eukaryota</taxon>
        <taxon>Fungi</taxon>
        <taxon>Fungi incertae sedis</taxon>
        <taxon>Mucoromycota</taxon>
        <taxon>Mortierellomycotina</taxon>
        <taxon>Mortierellomycetes</taxon>
        <taxon>Mortierellales</taxon>
        <taxon>Mortierellaceae</taxon>
        <taxon>Lobosporangium</taxon>
    </lineage>
</organism>
<reference evidence="3 4" key="1">
    <citation type="submission" date="2016-07" db="EMBL/GenBank/DDBJ databases">
        <title>Pervasive Adenine N6-methylation of Active Genes in Fungi.</title>
        <authorList>
            <consortium name="DOE Joint Genome Institute"/>
            <person name="Mondo S.J."/>
            <person name="Dannebaum R.O."/>
            <person name="Kuo R.C."/>
            <person name="Labutti K."/>
            <person name="Haridas S."/>
            <person name="Kuo A."/>
            <person name="Salamov A."/>
            <person name="Ahrendt S.R."/>
            <person name="Lipzen A."/>
            <person name="Sullivan W."/>
            <person name="Andreopoulos W.B."/>
            <person name="Clum A."/>
            <person name="Lindquist E."/>
            <person name="Daum C."/>
            <person name="Ramamoorthy G.K."/>
            <person name="Gryganskyi A."/>
            <person name="Culley D."/>
            <person name="Magnuson J.K."/>
            <person name="James T.Y."/>
            <person name="O'Malley M.A."/>
            <person name="Stajich J.E."/>
            <person name="Spatafora J.W."/>
            <person name="Visel A."/>
            <person name="Grigoriev I.V."/>
        </authorList>
    </citation>
    <scope>NUCLEOTIDE SEQUENCE [LARGE SCALE GENOMIC DNA]</scope>
    <source>
        <strain evidence="3 4">NRRL 3116</strain>
    </source>
</reference>
<keyword evidence="2" id="KW-0812">Transmembrane</keyword>
<proteinExistence type="predicted"/>
<gene>
    <name evidence="3" type="ORF">BCR41DRAFT_352138</name>
</gene>
<dbReference type="GeneID" id="33565746"/>
<feature type="compositionally biased region" description="Low complexity" evidence="1">
    <location>
        <begin position="92"/>
        <end position="106"/>
    </location>
</feature>
<dbReference type="InParanoid" id="A0A1Y2GPR8"/>
<evidence type="ECO:0000313" key="3">
    <source>
        <dbReference type="EMBL" id="ORZ18281.1"/>
    </source>
</evidence>
<feature type="compositionally biased region" description="Polar residues" evidence="1">
    <location>
        <begin position="307"/>
        <end position="321"/>
    </location>
</feature>
<dbReference type="AlphaFoldDB" id="A0A1Y2GPR8"/>
<dbReference type="EMBL" id="MCFF01000015">
    <property type="protein sequence ID" value="ORZ18281.1"/>
    <property type="molecule type" value="Genomic_DNA"/>
</dbReference>
<protein>
    <recommendedName>
        <fullName evidence="5">Transmembrane protein</fullName>
    </recommendedName>
</protein>
<keyword evidence="2" id="KW-0472">Membrane</keyword>
<comment type="caution">
    <text evidence="3">The sequence shown here is derived from an EMBL/GenBank/DDBJ whole genome shotgun (WGS) entry which is preliminary data.</text>
</comment>
<evidence type="ECO:0008006" key="5">
    <source>
        <dbReference type="Google" id="ProtNLM"/>
    </source>
</evidence>
<accession>A0A1Y2GPR8</accession>